<dbReference type="Pfam" id="PF01436">
    <property type="entry name" value="NHL"/>
    <property type="match status" value="1"/>
</dbReference>
<dbReference type="InterPro" id="IPR001258">
    <property type="entry name" value="NHL_repeat"/>
</dbReference>
<evidence type="ECO:0000256" key="1">
    <source>
        <dbReference type="ARBA" id="ARBA00022729"/>
    </source>
</evidence>
<accession>A0ABV2QFC7</accession>
<feature type="repeat" description="NHL" evidence="4">
    <location>
        <begin position="169"/>
        <end position="208"/>
    </location>
</feature>
<evidence type="ECO:0000313" key="6">
    <source>
        <dbReference type="Proteomes" id="UP001549320"/>
    </source>
</evidence>
<evidence type="ECO:0000256" key="2">
    <source>
        <dbReference type="ARBA" id="ARBA00022737"/>
    </source>
</evidence>
<evidence type="ECO:0000256" key="3">
    <source>
        <dbReference type="ARBA" id="ARBA00023180"/>
    </source>
</evidence>
<keyword evidence="1" id="KW-0732">Signal</keyword>
<dbReference type="Proteomes" id="UP001549320">
    <property type="component" value="Unassembled WGS sequence"/>
</dbReference>
<organism evidence="5 6">
    <name type="scientific">Ottowia thiooxydans</name>
    <dbReference type="NCBI Taxonomy" id="219182"/>
    <lineage>
        <taxon>Bacteria</taxon>
        <taxon>Pseudomonadati</taxon>
        <taxon>Pseudomonadota</taxon>
        <taxon>Betaproteobacteria</taxon>
        <taxon>Burkholderiales</taxon>
        <taxon>Comamonadaceae</taxon>
        <taxon>Ottowia</taxon>
    </lineage>
</organism>
<proteinExistence type="predicted"/>
<dbReference type="PANTHER" id="PTHR10680">
    <property type="entry name" value="PEPTIDYL-GLYCINE ALPHA-AMIDATING MONOOXYGENASE"/>
    <property type="match status" value="1"/>
</dbReference>
<comment type="caution">
    <text evidence="5">The sequence shown here is derived from an EMBL/GenBank/DDBJ whole genome shotgun (WGS) entry which is preliminary data.</text>
</comment>
<dbReference type="EMBL" id="JBEPSH010000011">
    <property type="protein sequence ID" value="MET4579734.1"/>
    <property type="molecule type" value="Genomic_DNA"/>
</dbReference>
<keyword evidence="2" id="KW-0677">Repeat</keyword>
<gene>
    <name evidence="5" type="ORF">ABIE13_004871</name>
</gene>
<sequence length="294" mass="32162">MAMAIEAPSSPASFVVTDGRDHFTVERPWQHPGPDGSDVQAISQLALDRHGRVFVLQRAAPALRIYLPDGRLERSFHHPLLTSGHGLHVDARDRLWVTTYDAHQVLAFDADLRPVMALGSHNLPAWEKPFNHPTGVHIAPDGDILVSDGYGNSRVHRFAPDGRLRRSWGSPGNGPGAFNTPHAVWVLPDGRVLCADRDNDRIQVFDGTGTLLAMWEGLVRPMALWATADGLTLYVSEQVPRLSRLDTTDGRVLGRARAFGIYAHGLAGDTAGNLYVAEQGATSLVAQFRKRITP</sequence>
<dbReference type="InterPro" id="IPR011042">
    <property type="entry name" value="6-blade_b-propeller_TolB-like"/>
</dbReference>
<reference evidence="5 6" key="1">
    <citation type="submission" date="2024-06" db="EMBL/GenBank/DDBJ databases">
        <title>Sorghum-associated microbial communities from plants grown in Nebraska, USA.</title>
        <authorList>
            <person name="Schachtman D."/>
        </authorList>
    </citation>
    <scope>NUCLEOTIDE SEQUENCE [LARGE SCALE GENOMIC DNA]</scope>
    <source>
        <strain evidence="5 6">2709</strain>
    </source>
</reference>
<dbReference type="PANTHER" id="PTHR10680:SF38">
    <property type="entry name" value="BLL1368 PROTEIN"/>
    <property type="match status" value="1"/>
</dbReference>
<evidence type="ECO:0000313" key="5">
    <source>
        <dbReference type="EMBL" id="MET4579734.1"/>
    </source>
</evidence>
<dbReference type="PROSITE" id="PS51125">
    <property type="entry name" value="NHL"/>
    <property type="match status" value="2"/>
</dbReference>
<keyword evidence="6" id="KW-1185">Reference proteome</keyword>
<name>A0ABV2QFC7_9BURK</name>
<dbReference type="SUPFAM" id="SSF101898">
    <property type="entry name" value="NHL repeat"/>
    <property type="match status" value="1"/>
</dbReference>
<feature type="repeat" description="NHL" evidence="4">
    <location>
        <begin position="128"/>
        <end position="161"/>
    </location>
</feature>
<evidence type="ECO:0000256" key="4">
    <source>
        <dbReference type="PROSITE-ProRule" id="PRU00504"/>
    </source>
</evidence>
<protein>
    <submittedName>
        <fullName evidence="5">Sugar lactone lactonase YvrE</fullName>
    </submittedName>
</protein>
<keyword evidence="3" id="KW-0325">Glycoprotein</keyword>
<dbReference type="Gene3D" id="2.120.10.30">
    <property type="entry name" value="TolB, C-terminal domain"/>
    <property type="match status" value="1"/>
</dbReference>